<dbReference type="GO" id="GO:0061343">
    <property type="term" value="P:cell adhesion involved in heart morphogenesis"/>
    <property type="evidence" value="ECO:0007669"/>
    <property type="project" value="TreeGrafter"/>
</dbReference>
<proteinExistence type="predicted"/>
<dbReference type="InterPro" id="IPR036691">
    <property type="entry name" value="Endo/exonu/phosph_ase_sf"/>
</dbReference>
<sequence length="446" mass="50934">MDVHPNPGPIQECLTLFHLNIRSLRHKISHLEDLASDYDILCITESHLDENILDDDISIDGFCLTRRDRNAHGGGIVVYISDKIHSKRLQHIENNNIEMICTNIEVCKESFLLLTVYRPPNSSSEFWNMFESCLDSAIDINPRIVIVGDLNVDLLAVQNHRLIDIVNHYQLNNVISLPTRIGPTRASLLDPIFLRECSNDMVDVLPIDSNISDHSATLVDILIKEKISKSYKRKIFCYKDGDFALLNSLISEINWAGTLDENSDIDVACEIFNEKITTLSRRCIPTKIITFRNNDKPWFNSELRREIRIRNRMWKKAKKSGSPFQIDKYKHQRNKVNNMKKHAREVFFLEINGIIDNLPPSDPNGFWKLVNLLTKNSGTSSSIPPLLNPDNNQVESSDQEKADILNNYFSSISNINDANVDVPDLESKTNSTLSEINITTEDFVIS</sequence>
<dbReference type="GO" id="GO:0003824">
    <property type="term" value="F:catalytic activity"/>
    <property type="evidence" value="ECO:0007669"/>
    <property type="project" value="InterPro"/>
</dbReference>
<dbReference type="InterPro" id="IPR005135">
    <property type="entry name" value="Endo/exonuclease/phosphatase"/>
</dbReference>
<comment type="caution">
    <text evidence="2">The sequence shown here is derived from an EMBL/GenBank/DDBJ whole genome shotgun (WGS) entry which is preliminary data.</text>
</comment>
<accession>A0AA88YJS8</accession>
<dbReference type="GO" id="GO:0031012">
    <property type="term" value="C:extracellular matrix"/>
    <property type="evidence" value="ECO:0007669"/>
    <property type="project" value="TreeGrafter"/>
</dbReference>
<dbReference type="PANTHER" id="PTHR33395">
    <property type="entry name" value="TRANSCRIPTASE, PUTATIVE-RELATED-RELATED"/>
    <property type="match status" value="1"/>
</dbReference>
<reference evidence="2" key="1">
    <citation type="submission" date="2019-08" db="EMBL/GenBank/DDBJ databases">
        <title>The improved chromosome-level genome for the pearl oyster Pinctada fucata martensii using PacBio sequencing and Hi-C.</title>
        <authorList>
            <person name="Zheng Z."/>
        </authorList>
    </citation>
    <scope>NUCLEOTIDE SEQUENCE</scope>
    <source>
        <strain evidence="2">ZZ-2019</strain>
        <tissue evidence="2">Adductor muscle</tissue>
    </source>
</reference>
<evidence type="ECO:0000313" key="3">
    <source>
        <dbReference type="Proteomes" id="UP001186944"/>
    </source>
</evidence>
<dbReference type="Gene3D" id="3.60.10.10">
    <property type="entry name" value="Endonuclease/exonuclease/phosphatase"/>
    <property type="match status" value="1"/>
</dbReference>
<dbReference type="SUPFAM" id="SSF56219">
    <property type="entry name" value="DNase I-like"/>
    <property type="match status" value="1"/>
</dbReference>
<dbReference type="Proteomes" id="UP001186944">
    <property type="component" value="Unassembled WGS sequence"/>
</dbReference>
<name>A0AA88YJS8_PINIB</name>
<dbReference type="AlphaFoldDB" id="A0AA88YJS8"/>
<evidence type="ECO:0000259" key="1">
    <source>
        <dbReference type="Pfam" id="PF03372"/>
    </source>
</evidence>
<evidence type="ECO:0000313" key="2">
    <source>
        <dbReference type="EMBL" id="KAK3106559.1"/>
    </source>
</evidence>
<organism evidence="2 3">
    <name type="scientific">Pinctada imbricata</name>
    <name type="common">Atlantic pearl-oyster</name>
    <name type="synonym">Pinctada martensii</name>
    <dbReference type="NCBI Taxonomy" id="66713"/>
    <lineage>
        <taxon>Eukaryota</taxon>
        <taxon>Metazoa</taxon>
        <taxon>Spiralia</taxon>
        <taxon>Lophotrochozoa</taxon>
        <taxon>Mollusca</taxon>
        <taxon>Bivalvia</taxon>
        <taxon>Autobranchia</taxon>
        <taxon>Pteriomorphia</taxon>
        <taxon>Pterioida</taxon>
        <taxon>Pterioidea</taxon>
        <taxon>Pteriidae</taxon>
        <taxon>Pinctada</taxon>
    </lineage>
</organism>
<dbReference type="EMBL" id="VSWD01000003">
    <property type="protein sequence ID" value="KAK3106559.1"/>
    <property type="molecule type" value="Genomic_DNA"/>
</dbReference>
<dbReference type="GO" id="GO:0007508">
    <property type="term" value="P:larval heart development"/>
    <property type="evidence" value="ECO:0007669"/>
    <property type="project" value="TreeGrafter"/>
</dbReference>
<keyword evidence="3" id="KW-1185">Reference proteome</keyword>
<dbReference type="Pfam" id="PF03372">
    <property type="entry name" value="Exo_endo_phos"/>
    <property type="match status" value="1"/>
</dbReference>
<protein>
    <recommendedName>
        <fullName evidence="1">Endonuclease/exonuclease/phosphatase domain-containing protein</fullName>
    </recommendedName>
</protein>
<dbReference type="PANTHER" id="PTHR33395:SF22">
    <property type="entry name" value="REVERSE TRANSCRIPTASE DOMAIN-CONTAINING PROTEIN"/>
    <property type="match status" value="1"/>
</dbReference>
<gene>
    <name evidence="2" type="ORF">FSP39_022538</name>
</gene>
<feature type="domain" description="Endonuclease/exonuclease/phosphatase" evidence="1">
    <location>
        <begin position="19"/>
        <end position="196"/>
    </location>
</feature>